<evidence type="ECO:0000313" key="9">
    <source>
        <dbReference type="Proteomes" id="UP000293781"/>
    </source>
</evidence>
<keyword evidence="3 6" id="KW-1133">Transmembrane helix</keyword>
<comment type="caution">
    <text evidence="8">The sequence shown here is derived from an EMBL/GenBank/DDBJ whole genome shotgun (WGS) entry which is preliminary data.</text>
</comment>
<dbReference type="PANTHER" id="PTHR37422:SF13">
    <property type="entry name" value="LIPOPOLYSACCHARIDE BIOSYNTHESIS PROTEIN PA4999-RELATED"/>
    <property type="match status" value="1"/>
</dbReference>
<feature type="transmembrane region" description="Helical" evidence="6">
    <location>
        <begin position="80"/>
        <end position="98"/>
    </location>
</feature>
<keyword evidence="4 6" id="KW-0472">Membrane</keyword>
<evidence type="ECO:0000256" key="6">
    <source>
        <dbReference type="SAM" id="Phobius"/>
    </source>
</evidence>
<evidence type="ECO:0000313" key="8">
    <source>
        <dbReference type="EMBL" id="RZT82921.1"/>
    </source>
</evidence>
<reference evidence="8 9" key="1">
    <citation type="submission" date="2019-02" db="EMBL/GenBank/DDBJ databases">
        <title>Sequencing the genomes of 1000 actinobacteria strains.</title>
        <authorList>
            <person name="Klenk H.-P."/>
        </authorList>
    </citation>
    <scope>NUCLEOTIDE SEQUENCE [LARGE SCALE GENOMIC DNA]</scope>
    <source>
        <strain evidence="8 9">DSM 45888</strain>
    </source>
</reference>
<name>A0A4Q7UQL3_9ACTN</name>
<feature type="transmembrane region" description="Helical" evidence="6">
    <location>
        <begin position="289"/>
        <end position="307"/>
    </location>
</feature>
<dbReference type="OrthoDB" id="3373353at2"/>
<feature type="transmembrane region" description="Helical" evidence="6">
    <location>
        <begin position="428"/>
        <end position="446"/>
    </location>
</feature>
<feature type="domain" description="O-antigen ligase-related" evidence="7">
    <location>
        <begin position="276"/>
        <end position="405"/>
    </location>
</feature>
<organism evidence="8 9">
    <name type="scientific">Micromonospora violae</name>
    <dbReference type="NCBI Taxonomy" id="1278207"/>
    <lineage>
        <taxon>Bacteria</taxon>
        <taxon>Bacillati</taxon>
        <taxon>Actinomycetota</taxon>
        <taxon>Actinomycetes</taxon>
        <taxon>Micromonosporales</taxon>
        <taxon>Micromonosporaceae</taxon>
        <taxon>Micromonospora</taxon>
    </lineage>
</organism>
<dbReference type="RefSeq" id="WP_130407766.1">
    <property type="nucleotide sequence ID" value="NZ_SHKK01000001.1"/>
</dbReference>
<protein>
    <submittedName>
        <fullName evidence="8">O-antigen ligase</fullName>
    </submittedName>
</protein>
<feature type="transmembrane region" description="Helical" evidence="6">
    <location>
        <begin position="104"/>
        <end position="130"/>
    </location>
</feature>
<feature type="transmembrane region" description="Helical" evidence="6">
    <location>
        <begin position="314"/>
        <end position="333"/>
    </location>
</feature>
<sequence length="482" mass="51558">MFPGTGGGHPQDDVRHAPTVRLNPSEVLAQRKVGPAVAPAEETSNRHPSGRHRGPSLLTQLTSAGRALVEGLRSDPDQRIVAVLAVLVATLGLAPMALAPSEVVIYSGVATGEPMLYTYTIAIAAAVVVIGVQTRRQLTRAFFPWVPFLGWMLLFAVLAWDSSLRTVSGLVHFTLVAIVFAVGVTAERADRRNSVLLWAFAAVAWLQLFAITMAVLGFPLRRIAGTQALDVLGRATGLTSHPGELAKLLFFCGMCALTLPQKTVRQRWVAWSTLGAVLLGVSLTQSRSVLAAVVAMILILVVLEFVTGRWQKKYFVVLGITGALGLLSVPWLIKRFTADPEGGDRQHLLQVAFDVIREHPWAGVGPNSYVAIAGASDPLTASGVPVHNVLLLSAAELGIIGALLLWLPFALTATTAVHAVFRVRTAELAPRVLVSALPGLVLIGMTGWGLMQGPYFLMLALIAGYFHARSRHVRVASGYGRD</sequence>
<evidence type="ECO:0000256" key="3">
    <source>
        <dbReference type="ARBA" id="ARBA00022989"/>
    </source>
</evidence>
<dbReference type="Pfam" id="PF04932">
    <property type="entry name" value="Wzy_C"/>
    <property type="match status" value="1"/>
</dbReference>
<dbReference type="AlphaFoldDB" id="A0A4Q7UQL3"/>
<feature type="transmembrane region" description="Helical" evidence="6">
    <location>
        <begin position="196"/>
        <end position="220"/>
    </location>
</feature>
<dbReference type="InterPro" id="IPR051533">
    <property type="entry name" value="WaaL-like"/>
</dbReference>
<feature type="region of interest" description="Disordered" evidence="5">
    <location>
        <begin position="22"/>
        <end position="57"/>
    </location>
</feature>
<evidence type="ECO:0000256" key="5">
    <source>
        <dbReference type="SAM" id="MobiDB-lite"/>
    </source>
</evidence>
<dbReference type="GO" id="GO:0016020">
    <property type="term" value="C:membrane"/>
    <property type="evidence" value="ECO:0007669"/>
    <property type="project" value="UniProtKB-SubCell"/>
</dbReference>
<dbReference type="Proteomes" id="UP000293781">
    <property type="component" value="Unassembled WGS sequence"/>
</dbReference>
<feature type="transmembrane region" description="Helical" evidence="6">
    <location>
        <begin position="142"/>
        <end position="160"/>
    </location>
</feature>
<evidence type="ECO:0000256" key="2">
    <source>
        <dbReference type="ARBA" id="ARBA00022692"/>
    </source>
</evidence>
<comment type="subcellular location">
    <subcellularLocation>
        <location evidence="1">Membrane</location>
        <topology evidence="1">Multi-pass membrane protein</topology>
    </subcellularLocation>
</comment>
<evidence type="ECO:0000259" key="7">
    <source>
        <dbReference type="Pfam" id="PF04932"/>
    </source>
</evidence>
<evidence type="ECO:0000256" key="4">
    <source>
        <dbReference type="ARBA" id="ARBA00023136"/>
    </source>
</evidence>
<keyword evidence="9" id="KW-1185">Reference proteome</keyword>
<dbReference type="GO" id="GO:0016874">
    <property type="term" value="F:ligase activity"/>
    <property type="evidence" value="ECO:0007669"/>
    <property type="project" value="UniProtKB-KW"/>
</dbReference>
<dbReference type="EMBL" id="SHKK01000001">
    <property type="protein sequence ID" value="RZT82921.1"/>
    <property type="molecule type" value="Genomic_DNA"/>
</dbReference>
<proteinExistence type="predicted"/>
<dbReference type="InterPro" id="IPR007016">
    <property type="entry name" value="O-antigen_ligase-rel_domated"/>
</dbReference>
<evidence type="ECO:0000256" key="1">
    <source>
        <dbReference type="ARBA" id="ARBA00004141"/>
    </source>
</evidence>
<keyword evidence="8" id="KW-0436">Ligase</keyword>
<gene>
    <name evidence="8" type="ORF">EV382_6235</name>
</gene>
<dbReference type="PANTHER" id="PTHR37422">
    <property type="entry name" value="TEICHURONIC ACID BIOSYNTHESIS PROTEIN TUAE"/>
    <property type="match status" value="1"/>
</dbReference>
<keyword evidence="2 6" id="KW-0812">Transmembrane</keyword>
<feature type="transmembrane region" description="Helical" evidence="6">
    <location>
        <begin position="397"/>
        <end position="421"/>
    </location>
</feature>
<accession>A0A4Q7UQL3</accession>
<feature type="transmembrane region" description="Helical" evidence="6">
    <location>
        <begin position="166"/>
        <end position="184"/>
    </location>
</feature>